<proteinExistence type="predicted"/>
<sequence>MIVAYVCFEIIGDVVCDPTGDNDGTPGERLRLSDGDLDLPIAPNTFSDGTDRLLDSREMEFKAAVAPFAMGLDEMLTNFLSNDLLTLFWFASCFVCFFGVWIRLSFSLESDIRLLDGVRIGVQNL</sequence>
<evidence type="ECO:0000313" key="3">
    <source>
        <dbReference type="Proteomes" id="UP001634394"/>
    </source>
</evidence>
<organism evidence="2 3">
    <name type="scientific">Sinanodonta woodiana</name>
    <name type="common">Chinese pond mussel</name>
    <name type="synonym">Anodonta woodiana</name>
    <dbReference type="NCBI Taxonomy" id="1069815"/>
    <lineage>
        <taxon>Eukaryota</taxon>
        <taxon>Metazoa</taxon>
        <taxon>Spiralia</taxon>
        <taxon>Lophotrochozoa</taxon>
        <taxon>Mollusca</taxon>
        <taxon>Bivalvia</taxon>
        <taxon>Autobranchia</taxon>
        <taxon>Heteroconchia</taxon>
        <taxon>Palaeoheterodonta</taxon>
        <taxon>Unionida</taxon>
        <taxon>Unionoidea</taxon>
        <taxon>Unionidae</taxon>
        <taxon>Unioninae</taxon>
        <taxon>Sinanodonta</taxon>
    </lineage>
</organism>
<comment type="caution">
    <text evidence="2">The sequence shown here is derived from an EMBL/GenBank/DDBJ whole genome shotgun (WGS) entry which is preliminary data.</text>
</comment>
<keyword evidence="1" id="KW-0812">Transmembrane</keyword>
<reference evidence="2 3" key="1">
    <citation type="submission" date="2024-11" db="EMBL/GenBank/DDBJ databases">
        <title>Chromosome-level genome assembly of the freshwater bivalve Anodonta woodiana.</title>
        <authorList>
            <person name="Chen X."/>
        </authorList>
    </citation>
    <scope>NUCLEOTIDE SEQUENCE [LARGE SCALE GENOMIC DNA]</scope>
    <source>
        <strain evidence="2">MN2024</strain>
        <tissue evidence="2">Gills</tissue>
    </source>
</reference>
<feature type="transmembrane region" description="Helical" evidence="1">
    <location>
        <begin position="84"/>
        <end position="104"/>
    </location>
</feature>
<dbReference type="Proteomes" id="UP001634394">
    <property type="component" value="Unassembled WGS sequence"/>
</dbReference>
<accession>A0ABD3UX25</accession>
<evidence type="ECO:0000256" key="1">
    <source>
        <dbReference type="SAM" id="Phobius"/>
    </source>
</evidence>
<dbReference type="EMBL" id="JBJQND010000014">
    <property type="protein sequence ID" value="KAL3854015.1"/>
    <property type="molecule type" value="Genomic_DNA"/>
</dbReference>
<dbReference type="AlphaFoldDB" id="A0ABD3UX25"/>
<gene>
    <name evidence="2" type="ORF">ACJMK2_013299</name>
</gene>
<evidence type="ECO:0000313" key="2">
    <source>
        <dbReference type="EMBL" id="KAL3854015.1"/>
    </source>
</evidence>
<name>A0ABD3UX25_SINWO</name>
<keyword evidence="3" id="KW-1185">Reference proteome</keyword>
<protein>
    <submittedName>
        <fullName evidence="2">Uncharacterized protein</fullName>
    </submittedName>
</protein>
<keyword evidence="1" id="KW-0472">Membrane</keyword>
<keyword evidence="1" id="KW-1133">Transmembrane helix</keyword>